<dbReference type="SUPFAM" id="SSF53474">
    <property type="entry name" value="alpha/beta-Hydrolases"/>
    <property type="match status" value="1"/>
</dbReference>
<dbReference type="OrthoDB" id="4568724at2"/>
<dbReference type="AlphaFoldDB" id="A0A0U0W7H4"/>
<proteinExistence type="predicted"/>
<dbReference type="RefSeq" id="WP_085183239.1">
    <property type="nucleotide sequence ID" value="NZ_CSTD01000001.1"/>
</dbReference>
<dbReference type="Pfam" id="PF00934">
    <property type="entry name" value="PE"/>
    <property type="match status" value="1"/>
</dbReference>
<feature type="domain" description="PE" evidence="1">
    <location>
        <begin position="5"/>
        <end position="95"/>
    </location>
</feature>
<reference evidence="2 3" key="1">
    <citation type="submission" date="2015-03" db="EMBL/GenBank/DDBJ databases">
        <authorList>
            <person name="Murphy D."/>
        </authorList>
    </citation>
    <scope>NUCLEOTIDE SEQUENCE [LARGE SCALE GENOMIC DNA]</scope>
    <source>
        <strain evidence="2 3">DSM 44277</strain>
    </source>
</reference>
<name>A0A0U0W7H4_MYCBE</name>
<accession>A0A0U0W7H4</accession>
<sequence>MSSFVNAAPEVIAAASGDLAGIREAITQASAAAAAPTTGIEAAAADEVSAAIANVFAGFGEEFHALTAQTVSFQAQFAHTLNAAGATYAADEFTNVSLLIRGVEQQFFDQGFFSPFIYLTGQPLFGNAAVGPVVTGTTGPGLGGRLLTALFNGTLGNGSGGVFQGTGIPGAVTGVREGTSYLEIPVGPHGYDAPARWYFPTQADGTVNARGVIYLQHGFLGTGGWYGALATALAYGTDSIVVVPTVSSIPLPMGAYLSGTQMQQGVASLFLGNESALNLSASQAGYHGTLPQNFLITGHSAGGGLATLAAGDYIADLGTDTAANHLLGVVMFDGVANSSSAFAAAIANLKTLNIPDYVVASPPQAWNAFGATTNELVSLYPGQFTGVELLNGSHVDSLLGNKPVIDFIAQLFTSYSPGGNTTAVYDLSTDWINDIYAGTLPTGPLGGQQIILGPATGIGLPV</sequence>
<evidence type="ECO:0000259" key="1">
    <source>
        <dbReference type="Pfam" id="PF00934"/>
    </source>
</evidence>
<dbReference type="InterPro" id="IPR000084">
    <property type="entry name" value="PE-PGRS_N"/>
</dbReference>
<protein>
    <submittedName>
        <fullName evidence="2">PE-PGRS family protein</fullName>
    </submittedName>
</protein>
<dbReference type="EMBL" id="CSTD01000001">
    <property type="protein sequence ID" value="CPR09862.1"/>
    <property type="molecule type" value="Genomic_DNA"/>
</dbReference>
<dbReference type="Gene3D" id="1.10.287.850">
    <property type="entry name" value="HP0062-like domain"/>
    <property type="match status" value="1"/>
</dbReference>
<dbReference type="InterPro" id="IPR029058">
    <property type="entry name" value="AB_hydrolase_fold"/>
</dbReference>
<dbReference type="Gene3D" id="3.40.50.1820">
    <property type="entry name" value="alpha/beta hydrolase"/>
    <property type="match status" value="1"/>
</dbReference>
<evidence type="ECO:0000313" key="2">
    <source>
        <dbReference type="EMBL" id="CPR09862.1"/>
    </source>
</evidence>
<organism evidence="2 3">
    <name type="scientific">Mycobacterium bohemicum DSM 44277</name>
    <dbReference type="NCBI Taxonomy" id="1236609"/>
    <lineage>
        <taxon>Bacteria</taxon>
        <taxon>Bacillati</taxon>
        <taxon>Actinomycetota</taxon>
        <taxon>Actinomycetes</taxon>
        <taxon>Mycobacteriales</taxon>
        <taxon>Mycobacteriaceae</taxon>
        <taxon>Mycobacterium</taxon>
    </lineage>
</organism>
<dbReference type="InterPro" id="IPR038332">
    <property type="entry name" value="PPE_sf"/>
</dbReference>
<evidence type="ECO:0000313" key="3">
    <source>
        <dbReference type="Proteomes" id="UP000198875"/>
    </source>
</evidence>
<dbReference type="Proteomes" id="UP000198875">
    <property type="component" value="Unassembled WGS sequence"/>
</dbReference>
<gene>
    <name evidence="2" type="ORF">BN971_01647</name>
</gene>
<dbReference type="SUPFAM" id="SSF140459">
    <property type="entry name" value="PE/PPE dimer-like"/>
    <property type="match status" value="1"/>
</dbReference>